<accession>A0ABT9QFS5</accession>
<reference evidence="1 2" key="1">
    <citation type="submission" date="2023-07" db="EMBL/GenBank/DDBJ databases">
        <title>Sequencing the genomes of 1000 actinobacteria strains.</title>
        <authorList>
            <person name="Klenk H.-P."/>
        </authorList>
    </citation>
    <scope>NUCLEOTIDE SEQUENCE [LARGE SCALE GENOMIC DNA]</scope>
    <source>
        <strain evidence="1 2">DSM 46740</strain>
    </source>
</reference>
<sequence>MNNPYDGLAISKPAVDAGVAQWNVMSGDLERFFTERAARITELNAAAPWGGDASGRAFQQSYMQGDGPDVMLSNGAHLVRQIADAGPGLRRTFENSLGTDAAIAQDLGRGAVRQI</sequence>
<protein>
    <recommendedName>
        <fullName evidence="3">WXG100 family type VII secretion target</fullName>
    </recommendedName>
</protein>
<gene>
    <name evidence="1" type="ORF">J2853_004836</name>
</gene>
<evidence type="ECO:0000313" key="2">
    <source>
        <dbReference type="Proteomes" id="UP001225356"/>
    </source>
</evidence>
<organism evidence="1 2">
    <name type="scientific">Streptosporangium lutulentum</name>
    <dbReference type="NCBI Taxonomy" id="1461250"/>
    <lineage>
        <taxon>Bacteria</taxon>
        <taxon>Bacillati</taxon>
        <taxon>Actinomycetota</taxon>
        <taxon>Actinomycetes</taxon>
        <taxon>Streptosporangiales</taxon>
        <taxon>Streptosporangiaceae</taxon>
        <taxon>Streptosporangium</taxon>
    </lineage>
</organism>
<dbReference type="Proteomes" id="UP001225356">
    <property type="component" value="Unassembled WGS sequence"/>
</dbReference>
<evidence type="ECO:0008006" key="3">
    <source>
        <dbReference type="Google" id="ProtNLM"/>
    </source>
</evidence>
<evidence type="ECO:0000313" key="1">
    <source>
        <dbReference type="EMBL" id="MDP9845625.1"/>
    </source>
</evidence>
<dbReference type="RefSeq" id="WP_307561424.1">
    <property type="nucleotide sequence ID" value="NZ_JAUSQU010000001.1"/>
</dbReference>
<name>A0ABT9QFS5_9ACTN</name>
<comment type="caution">
    <text evidence="1">The sequence shown here is derived from an EMBL/GenBank/DDBJ whole genome shotgun (WGS) entry which is preliminary data.</text>
</comment>
<proteinExistence type="predicted"/>
<keyword evidence="2" id="KW-1185">Reference proteome</keyword>
<dbReference type="EMBL" id="JAUSQU010000001">
    <property type="protein sequence ID" value="MDP9845625.1"/>
    <property type="molecule type" value="Genomic_DNA"/>
</dbReference>